<evidence type="ECO:0000313" key="2">
    <source>
        <dbReference type="EMBL" id="NKG19667.1"/>
    </source>
</evidence>
<name>A0ABX1G2I1_9MICC</name>
<feature type="region of interest" description="Disordered" evidence="1">
    <location>
        <begin position="450"/>
        <end position="474"/>
    </location>
</feature>
<dbReference type="InterPro" id="IPR029058">
    <property type="entry name" value="AB_hydrolase_fold"/>
</dbReference>
<accession>A0ABX1G2I1</accession>
<sequence>MGYEVRGGPGSIKYSIDELERTHLMLVRAGSELADGVTYLASAPRVPAAVLALGTFGLAARVRGAEASIIDTGNFCAQSARETGIMAAKVSTARMIYEESEQSAVAAVRSAHDDLAPLAIMMGDLVTNKGRPRTQTTEDLINQLPGYLGFPLEMFGDIEHGGIFTTPFPQRFYPLLTSYLKDQNLINLSPIDVIGQSQERAIDFDGSIQTLTHLQNLAEAEPPGSVLVTRIHAPDGPLYILSIPGTQTAPLKDLQTNVRKVRGGDGEGWGNPWDGTGIIEGMGNESKNLMPSIEESLKRSGAQNGDRVIVTGYSQGGIHAVNIVNDERLRKLYRFSYLSTFGSPTGNVPVPPDTQALHVEDKNDLVPGTDGARNPDEKNRLTVIFDGPDRTLQLGNDGFGEAHKLKNYESHAKELEGSSDPGVVESLGLLGSLLGRSPRGRARSFQLARTPKPRIKVPAPNSKRDRIAKITPRH</sequence>
<evidence type="ECO:0000256" key="1">
    <source>
        <dbReference type="SAM" id="MobiDB-lite"/>
    </source>
</evidence>
<dbReference type="Gene3D" id="3.40.50.1820">
    <property type="entry name" value="alpha/beta hydrolase"/>
    <property type="match status" value="1"/>
</dbReference>
<evidence type="ECO:0000313" key="3">
    <source>
        <dbReference type="Proteomes" id="UP000746595"/>
    </source>
</evidence>
<comment type="caution">
    <text evidence="2">The sequence shown here is derived from an EMBL/GenBank/DDBJ whole genome shotgun (WGS) entry which is preliminary data.</text>
</comment>
<gene>
    <name evidence="2" type="ORF">HED64_02950</name>
</gene>
<dbReference type="EMBL" id="JAAWVT010000001">
    <property type="protein sequence ID" value="NKG19667.1"/>
    <property type="molecule type" value="Genomic_DNA"/>
</dbReference>
<proteinExistence type="predicted"/>
<keyword evidence="3" id="KW-1185">Reference proteome</keyword>
<dbReference type="RefSeq" id="WP_168150586.1">
    <property type="nucleotide sequence ID" value="NZ_JAAWVT010000001.1"/>
</dbReference>
<evidence type="ECO:0008006" key="4">
    <source>
        <dbReference type="Google" id="ProtNLM"/>
    </source>
</evidence>
<dbReference type="Proteomes" id="UP000746595">
    <property type="component" value="Unassembled WGS sequence"/>
</dbReference>
<reference evidence="2 3" key="1">
    <citation type="submission" date="2020-04" db="EMBL/GenBank/DDBJ databases">
        <title>Paeniglutamicibacter sp. ANT13_2, a novel actinomycete isolated from sediment in Antarctica.</title>
        <authorList>
            <person name="Sakdapetsiri C."/>
            <person name="Pinyakong O."/>
        </authorList>
    </citation>
    <scope>NUCLEOTIDE SEQUENCE [LARGE SCALE GENOMIC DNA]</scope>
    <source>
        <strain evidence="2 3">ANT13_2</strain>
    </source>
</reference>
<protein>
    <recommendedName>
        <fullName evidence="4">PE-PPE domain-containing protein</fullName>
    </recommendedName>
</protein>
<organism evidence="2 3">
    <name type="scientific">Paeniglutamicibacter terrestris</name>
    <dbReference type="NCBI Taxonomy" id="2723403"/>
    <lineage>
        <taxon>Bacteria</taxon>
        <taxon>Bacillati</taxon>
        <taxon>Actinomycetota</taxon>
        <taxon>Actinomycetes</taxon>
        <taxon>Micrococcales</taxon>
        <taxon>Micrococcaceae</taxon>
        <taxon>Paeniglutamicibacter</taxon>
    </lineage>
</organism>
<dbReference type="SUPFAM" id="SSF53474">
    <property type="entry name" value="alpha/beta-Hydrolases"/>
    <property type="match status" value="1"/>
</dbReference>